<dbReference type="PANTHER" id="PTHR30283">
    <property type="entry name" value="PEROXIDE STRESS RESPONSE PROTEIN YAAA"/>
    <property type="match status" value="1"/>
</dbReference>
<evidence type="ECO:0000313" key="3">
    <source>
        <dbReference type="Proteomes" id="UP001320148"/>
    </source>
</evidence>
<proteinExistence type="inferred from homology"/>
<dbReference type="InterPro" id="IPR005583">
    <property type="entry name" value="YaaA"/>
</dbReference>
<accession>A0ABN6EWH3</accession>
<organism evidence="2 3">
    <name type="scientific">Desulfoluna limicola</name>
    <dbReference type="NCBI Taxonomy" id="2810562"/>
    <lineage>
        <taxon>Bacteria</taxon>
        <taxon>Pseudomonadati</taxon>
        <taxon>Thermodesulfobacteriota</taxon>
        <taxon>Desulfobacteria</taxon>
        <taxon>Desulfobacterales</taxon>
        <taxon>Desulfolunaceae</taxon>
        <taxon>Desulfoluna</taxon>
    </lineage>
</organism>
<comment type="similarity">
    <text evidence="1">Belongs to the UPF0246 family.</text>
</comment>
<protein>
    <recommendedName>
        <fullName evidence="1">UPF0246 protein DSLASN_03390</fullName>
    </recommendedName>
</protein>
<keyword evidence="3" id="KW-1185">Reference proteome</keyword>
<evidence type="ECO:0000256" key="1">
    <source>
        <dbReference type="HAMAP-Rule" id="MF_00652"/>
    </source>
</evidence>
<sequence>MMITILAPAKRMEVGAPVWAEETGRPFFAAKTSELVEALRGYSVAEMGALMKVSEGIARETVARFASFSLGEKKATSALFAYRGDAYLGIDAESLSEDSVRWAEGRLRILSGLYGALSPFTGVEPYRLEMGLSLPGFGVLSTWWKAPLTEHLKELMGPDGVLLNLASGEYAKSVDKKAIRSRGRFVDVTFKEKKGDTLKAVAIHAKRARGAMVRWIIENRIDAVEDVKGFHANGYRFDETLSTEDSLLFVREAS</sequence>
<dbReference type="EMBL" id="AP024488">
    <property type="protein sequence ID" value="BCS94707.1"/>
    <property type="molecule type" value="Genomic_DNA"/>
</dbReference>
<dbReference type="HAMAP" id="MF_00652">
    <property type="entry name" value="UPF0246"/>
    <property type="match status" value="1"/>
</dbReference>
<gene>
    <name evidence="2" type="ORF">DSLASN_03390</name>
</gene>
<dbReference type="PANTHER" id="PTHR30283:SF4">
    <property type="entry name" value="PEROXIDE STRESS RESISTANCE PROTEIN YAAA"/>
    <property type="match status" value="1"/>
</dbReference>
<dbReference type="Proteomes" id="UP001320148">
    <property type="component" value="Chromosome"/>
</dbReference>
<evidence type="ECO:0000313" key="2">
    <source>
        <dbReference type="EMBL" id="BCS94707.1"/>
    </source>
</evidence>
<dbReference type="Pfam" id="PF03883">
    <property type="entry name" value="H2O2_YaaD"/>
    <property type="match status" value="1"/>
</dbReference>
<name>A0ABN6EWH3_9BACT</name>
<reference evidence="2 3" key="1">
    <citation type="submission" date="2021-02" db="EMBL/GenBank/DDBJ databases">
        <title>Complete genome of Desulfoluna sp. strain ASN36.</title>
        <authorList>
            <person name="Takahashi A."/>
            <person name="Kojima H."/>
            <person name="Fukui M."/>
        </authorList>
    </citation>
    <scope>NUCLEOTIDE SEQUENCE [LARGE SCALE GENOMIC DNA]</scope>
    <source>
        <strain evidence="2 3">ASN36</strain>
    </source>
</reference>
<dbReference type="RefSeq" id="WP_236891005.1">
    <property type="nucleotide sequence ID" value="NZ_AP024488.1"/>
</dbReference>